<geneLocation type="plasmid" evidence="2">
    <name>1</name>
</geneLocation>
<evidence type="ECO:0000313" key="2">
    <source>
        <dbReference type="EMBL" id="CAA2137654.1"/>
    </source>
</evidence>
<feature type="domain" description="SH3b" evidence="1">
    <location>
        <begin position="73"/>
        <end position="137"/>
    </location>
</feature>
<dbReference type="AlphaFoldDB" id="A0A679JP47"/>
<dbReference type="SMART" id="SM00287">
    <property type="entry name" value="SH3b"/>
    <property type="match status" value="1"/>
</dbReference>
<keyword evidence="2" id="KW-0614">Plasmid</keyword>
<name>A0A679JP47_9HYPH</name>
<dbReference type="Pfam" id="PF08239">
    <property type="entry name" value="SH3_3"/>
    <property type="match status" value="1"/>
</dbReference>
<protein>
    <recommendedName>
        <fullName evidence="1">SH3b domain-containing protein</fullName>
    </recommendedName>
</protein>
<accession>A0A679JP47</accession>
<reference evidence="2" key="1">
    <citation type="submission" date="2019-12" db="EMBL/GenBank/DDBJ databases">
        <authorList>
            <person name="Cremers G."/>
        </authorList>
    </citation>
    <scope>NUCLEOTIDE SEQUENCE</scope>
    <source>
        <strain evidence="2">Mbul2</strain>
        <plasmid evidence="2">1</plasmid>
    </source>
</reference>
<evidence type="ECO:0000259" key="1">
    <source>
        <dbReference type="SMART" id="SM00287"/>
    </source>
</evidence>
<proteinExistence type="predicted"/>
<organism evidence="2">
    <name type="scientific">Methylobacterium bullatum</name>
    <dbReference type="NCBI Taxonomy" id="570505"/>
    <lineage>
        <taxon>Bacteria</taxon>
        <taxon>Pseudomonadati</taxon>
        <taxon>Pseudomonadota</taxon>
        <taxon>Alphaproteobacteria</taxon>
        <taxon>Hyphomicrobiales</taxon>
        <taxon>Methylobacteriaceae</taxon>
        <taxon>Methylobacterium</taxon>
    </lineage>
</organism>
<sequence length="222" mass="23504">MGRRRASTSARTVLLLAPLGLIALIFGQGSSPSRTSSPPPVQYVSLPADPPGVEAVATPSAPSQPAASVVPPPETLYVSGHKVPLRAEANGKAAILDRFGPGEAVTVLARSNEWVQVRNERTQREGWIAKKRLRDEAPEQFEKPVKPTISPSVALGTAAIAKLLITASIDAYPSSCACPYQSDRGGRSCGRRSAYSRPGGFAPLCYAKDITPEMVASYRASH</sequence>
<gene>
    <name evidence="2" type="ORF">MBLL_00763</name>
</gene>
<dbReference type="InterPro" id="IPR003646">
    <property type="entry name" value="SH3-like_bac-type"/>
</dbReference>
<dbReference type="Gene3D" id="2.30.30.40">
    <property type="entry name" value="SH3 Domains"/>
    <property type="match status" value="1"/>
</dbReference>
<dbReference type="EMBL" id="LR743510">
    <property type="protein sequence ID" value="CAA2137654.1"/>
    <property type="molecule type" value="Genomic_DNA"/>
</dbReference>